<dbReference type="InterPro" id="IPR004125">
    <property type="entry name" value="Signal_recog_particle_SRP54_M"/>
</dbReference>
<dbReference type="InterPro" id="IPR013822">
    <property type="entry name" value="Signal_recog_particl_SRP54_hlx"/>
</dbReference>
<keyword evidence="4" id="KW-0547">Nucleotide-binding</keyword>
<dbReference type="InterPro" id="IPR003593">
    <property type="entry name" value="AAA+_ATPase"/>
</dbReference>
<dbReference type="InterPro" id="IPR022941">
    <property type="entry name" value="SRP54"/>
</dbReference>
<dbReference type="SUPFAM" id="SSF47364">
    <property type="entry name" value="Domain of the SRP/SRP receptor G-proteins"/>
    <property type="match status" value="1"/>
</dbReference>
<sequence>MYKTLTQKISQALANMTSKQLKDSDIQTALDEIERAFIEADVSRAAIAHFRSDILELAQRTEKEKSLSAQAHLMKIIREALLDLLSHETPLPNFQHHQLQIILMVGLQGAGKTTTCGKIAQYIQQQNPKHKIMMASIDIYRPKAIEQLKILSTQTQTTFHPHHDTLDPVTICQHAVDHAKRTNHQVLIIDTAGRLDIDEERMQELESVNRAINPNHTFYVVDSMMGQSALQIAETFNKRVDISGIILSKIDSDTKGGVALSVKTAIEKPILWMGTGEHLSKLEPFDPERIADQLLDMGDIIGLAKKAQQHFDEKKSKQLSDRLQKGQFTLNDLLEQIQQINQMGGMASILKMLPGAAKIPDHMVKMIEDDTKVTSIQSLIQSMTPLERNRPELIRNNKSRQKRVLKGSGRNKNDLNDLIKSYDKMKKMTEKLKGGKMRALMQQFSQSGQPPWDQS</sequence>
<evidence type="ECO:0000313" key="15">
    <source>
        <dbReference type="EMBL" id="MCP8352531.1"/>
    </source>
</evidence>
<gene>
    <name evidence="15" type="ORF">MKS91_04435</name>
</gene>
<dbReference type="RefSeq" id="WP_258569636.1">
    <property type="nucleotide sequence ID" value="NZ_JAKUDN010000002.1"/>
</dbReference>
<evidence type="ECO:0000256" key="9">
    <source>
        <dbReference type="ARBA" id="ARBA00023274"/>
    </source>
</evidence>
<dbReference type="PANTHER" id="PTHR11564">
    <property type="entry name" value="SIGNAL RECOGNITION PARTICLE 54K PROTEIN SRP54"/>
    <property type="match status" value="1"/>
</dbReference>
<dbReference type="SUPFAM" id="SSF47446">
    <property type="entry name" value="Signal peptide-binding domain"/>
    <property type="match status" value="1"/>
</dbReference>
<feature type="domain" description="Signal recognition particle SRP54 helical bundle" evidence="14">
    <location>
        <begin position="1"/>
        <end position="85"/>
    </location>
</feature>
<evidence type="ECO:0000256" key="2">
    <source>
        <dbReference type="ARBA" id="ARBA00005450"/>
    </source>
</evidence>
<evidence type="ECO:0000259" key="12">
    <source>
        <dbReference type="SMART" id="SM00382"/>
    </source>
</evidence>
<name>A0ABT1L6L8_9GAMM</name>
<comment type="similarity">
    <text evidence="2">Belongs to the GTP-binding SRP family. SRP54 subfamily.</text>
</comment>
<evidence type="ECO:0000256" key="11">
    <source>
        <dbReference type="ARBA" id="ARBA00048027"/>
    </source>
</evidence>
<dbReference type="Pfam" id="PF02978">
    <property type="entry name" value="SRP_SPB"/>
    <property type="match status" value="1"/>
</dbReference>
<evidence type="ECO:0000256" key="7">
    <source>
        <dbReference type="ARBA" id="ARBA00023134"/>
    </source>
</evidence>
<keyword evidence="16" id="KW-1185">Reference proteome</keyword>
<comment type="caution">
    <text evidence="15">The sequence shown here is derived from an EMBL/GenBank/DDBJ whole genome shotgun (WGS) entry which is preliminary data.</text>
</comment>
<dbReference type="Pfam" id="PF02881">
    <property type="entry name" value="SRP54_N"/>
    <property type="match status" value="1"/>
</dbReference>
<dbReference type="InterPro" id="IPR036225">
    <property type="entry name" value="SRP/SRP_N"/>
</dbReference>
<dbReference type="Gene3D" id="1.20.120.140">
    <property type="entry name" value="Signal recognition particle SRP54, nucleotide-binding domain"/>
    <property type="match status" value="1"/>
</dbReference>
<dbReference type="InterPro" id="IPR000897">
    <property type="entry name" value="SRP54_GTPase_dom"/>
</dbReference>
<reference evidence="15 16" key="1">
    <citation type="journal article" date="2022" name="Nat. Microbiol.">
        <title>The microbiome of a bacterivorous marine choanoflagellate contains a resource-demanding obligate bacterial associate.</title>
        <authorList>
            <person name="Needham D.M."/>
            <person name="Poirier C."/>
            <person name="Bachy C."/>
            <person name="George E.E."/>
            <person name="Wilken S."/>
            <person name="Yung C.C.M."/>
            <person name="Limardo A.J."/>
            <person name="Morando M."/>
            <person name="Sudek L."/>
            <person name="Malmstrom R.R."/>
            <person name="Keeling P.J."/>
            <person name="Santoro A.E."/>
            <person name="Worden A.Z."/>
        </authorList>
    </citation>
    <scope>NUCLEOTIDE SEQUENCE [LARGE SCALE GENOMIC DNA]</scope>
    <source>
        <strain evidence="15 16">Comchoano-2</strain>
    </source>
</reference>
<evidence type="ECO:0000256" key="5">
    <source>
        <dbReference type="ARBA" id="ARBA00022801"/>
    </source>
</evidence>
<dbReference type="SMART" id="SM00962">
    <property type="entry name" value="SRP54"/>
    <property type="match status" value="1"/>
</dbReference>
<organism evidence="15 16">
    <name type="scientific">Candidatus Synchoanobacter obligatus</name>
    <dbReference type="NCBI Taxonomy" id="2919597"/>
    <lineage>
        <taxon>Bacteria</taxon>
        <taxon>Pseudomonadati</taxon>
        <taxon>Pseudomonadota</taxon>
        <taxon>Gammaproteobacteria</taxon>
        <taxon>Candidatus Comchoanobacterales</taxon>
        <taxon>Candidatus Comchoanobacteraceae</taxon>
        <taxon>Candidatus Synchoanobacter</taxon>
    </lineage>
</organism>
<evidence type="ECO:0000259" key="13">
    <source>
        <dbReference type="SMART" id="SM00962"/>
    </source>
</evidence>
<keyword evidence="15" id="KW-0675">Receptor</keyword>
<dbReference type="SMART" id="SM00382">
    <property type="entry name" value="AAA"/>
    <property type="match status" value="1"/>
</dbReference>
<dbReference type="InterPro" id="IPR027417">
    <property type="entry name" value="P-loop_NTPase"/>
</dbReference>
<dbReference type="Proteomes" id="UP001320768">
    <property type="component" value="Unassembled WGS sequence"/>
</dbReference>
<dbReference type="SMART" id="SM00963">
    <property type="entry name" value="SRP54_N"/>
    <property type="match status" value="1"/>
</dbReference>
<protein>
    <recommendedName>
        <fullName evidence="10">signal-recognition-particle GTPase</fullName>
        <ecNumber evidence="10">3.6.5.4</ecNumber>
    </recommendedName>
</protein>
<evidence type="ECO:0000259" key="14">
    <source>
        <dbReference type="SMART" id="SM00963"/>
    </source>
</evidence>
<dbReference type="Pfam" id="PF00448">
    <property type="entry name" value="SRP54"/>
    <property type="match status" value="1"/>
</dbReference>
<comment type="subcellular location">
    <subcellularLocation>
        <location evidence="1">Cytoplasm</location>
    </subcellularLocation>
</comment>
<keyword evidence="8" id="KW-0733">Signal recognition particle</keyword>
<evidence type="ECO:0000256" key="3">
    <source>
        <dbReference type="ARBA" id="ARBA00022490"/>
    </source>
</evidence>
<evidence type="ECO:0000313" key="16">
    <source>
        <dbReference type="Proteomes" id="UP001320768"/>
    </source>
</evidence>
<evidence type="ECO:0000256" key="4">
    <source>
        <dbReference type="ARBA" id="ARBA00022741"/>
    </source>
</evidence>
<evidence type="ECO:0000256" key="6">
    <source>
        <dbReference type="ARBA" id="ARBA00022884"/>
    </source>
</evidence>
<dbReference type="SUPFAM" id="SSF52540">
    <property type="entry name" value="P-loop containing nucleoside triphosphate hydrolases"/>
    <property type="match status" value="1"/>
</dbReference>
<keyword evidence="3" id="KW-0963">Cytoplasm</keyword>
<keyword evidence="9" id="KW-0687">Ribonucleoprotein</keyword>
<dbReference type="Gene3D" id="3.40.50.300">
    <property type="entry name" value="P-loop containing nucleotide triphosphate hydrolases"/>
    <property type="match status" value="1"/>
</dbReference>
<dbReference type="InterPro" id="IPR042101">
    <property type="entry name" value="SRP54_N_sf"/>
</dbReference>
<evidence type="ECO:0000256" key="10">
    <source>
        <dbReference type="ARBA" id="ARBA00035672"/>
    </source>
</evidence>
<evidence type="ECO:0000256" key="8">
    <source>
        <dbReference type="ARBA" id="ARBA00023135"/>
    </source>
</evidence>
<dbReference type="EMBL" id="JAKUDN010000002">
    <property type="protein sequence ID" value="MCP8352531.1"/>
    <property type="molecule type" value="Genomic_DNA"/>
</dbReference>
<dbReference type="Gene3D" id="1.10.260.30">
    <property type="entry name" value="Signal recognition particle, SRP54 subunit, M-domain"/>
    <property type="match status" value="1"/>
</dbReference>
<feature type="domain" description="SRP54-type proteins GTP-binding" evidence="13">
    <location>
        <begin position="99"/>
        <end position="296"/>
    </location>
</feature>
<keyword evidence="6" id="KW-0694">RNA-binding</keyword>
<keyword evidence="5" id="KW-0378">Hydrolase</keyword>
<accession>A0ABT1L6L8</accession>
<proteinExistence type="inferred from homology"/>
<dbReference type="PANTHER" id="PTHR11564:SF5">
    <property type="entry name" value="SIGNAL RECOGNITION PARTICLE SUBUNIT SRP54"/>
    <property type="match status" value="1"/>
</dbReference>
<evidence type="ECO:0000256" key="1">
    <source>
        <dbReference type="ARBA" id="ARBA00004496"/>
    </source>
</evidence>
<keyword evidence="7" id="KW-0342">GTP-binding</keyword>
<comment type="catalytic activity">
    <reaction evidence="11">
        <text>GTP + H2O = GDP + phosphate + H(+)</text>
        <dbReference type="Rhea" id="RHEA:19669"/>
        <dbReference type="ChEBI" id="CHEBI:15377"/>
        <dbReference type="ChEBI" id="CHEBI:15378"/>
        <dbReference type="ChEBI" id="CHEBI:37565"/>
        <dbReference type="ChEBI" id="CHEBI:43474"/>
        <dbReference type="ChEBI" id="CHEBI:58189"/>
        <dbReference type="EC" id="3.6.5.4"/>
    </reaction>
</comment>
<feature type="domain" description="AAA+ ATPase" evidence="12">
    <location>
        <begin position="98"/>
        <end position="247"/>
    </location>
</feature>
<dbReference type="EC" id="3.6.5.4" evidence="10"/>
<dbReference type="InterPro" id="IPR036891">
    <property type="entry name" value="Signal_recog_part_SRP54_M_sf"/>
</dbReference>